<proteinExistence type="predicted"/>
<dbReference type="EnsemblMetazoa" id="BGLB027965-RA">
    <property type="protein sequence ID" value="BGLB027965-PA"/>
    <property type="gene ID" value="BGLB027965"/>
</dbReference>
<dbReference type="InterPro" id="IPR002124">
    <property type="entry name" value="Cyt_c_oxidase_su5b"/>
</dbReference>
<dbReference type="VEuPathDB" id="VectorBase:BGLAX_039280"/>
<dbReference type="PANTHER" id="PTHR10122:SF0">
    <property type="entry name" value="CYTOCHROME C OXIDASE SUBUNIT 5B, ISOFORM A-RELATED"/>
    <property type="match status" value="1"/>
</dbReference>
<feature type="binding site" evidence="3">
    <location>
        <position position="102"/>
    </location>
    <ligand>
        <name>Zn(2+)</name>
        <dbReference type="ChEBI" id="CHEBI:29105"/>
    </ligand>
</feature>
<feature type="modified residue" description="N6-acetyllysine" evidence="4">
    <location>
        <position position="131"/>
    </location>
</feature>
<dbReference type="GO" id="GO:0006123">
    <property type="term" value="P:mitochondrial electron transport, cytochrome c to oxygen"/>
    <property type="evidence" value="ECO:0007669"/>
    <property type="project" value="InterPro"/>
</dbReference>
<feature type="binding site" evidence="3">
    <location>
        <position position="104"/>
    </location>
    <ligand>
        <name>Zn(2+)</name>
        <dbReference type="ChEBI" id="CHEBI:29105"/>
    </ligand>
</feature>
<feature type="modified residue" description="N6-acetyllysine" evidence="4">
    <location>
        <position position="97"/>
    </location>
</feature>
<dbReference type="GO" id="GO:0046872">
    <property type="term" value="F:metal ion binding"/>
    <property type="evidence" value="ECO:0007669"/>
    <property type="project" value="UniProtKB-KW"/>
</dbReference>
<evidence type="ECO:0000313" key="6">
    <source>
        <dbReference type="Proteomes" id="UP000076420"/>
    </source>
</evidence>
<keyword evidence="7" id="KW-1185">Reference proteome</keyword>
<dbReference type="GO" id="GO:0045277">
    <property type="term" value="C:respiratory chain complex IV"/>
    <property type="evidence" value="ECO:0007669"/>
    <property type="project" value="InterPro"/>
</dbReference>
<evidence type="ECO:0000256" key="1">
    <source>
        <dbReference type="ARBA" id="ARBA00022723"/>
    </source>
</evidence>
<feature type="modified residue" description="N6-acetyllysine" evidence="4">
    <location>
        <position position="79"/>
    </location>
</feature>
<feature type="binding site" evidence="3">
    <location>
        <position position="126"/>
    </location>
    <ligand>
        <name>Zn(2+)</name>
        <dbReference type="ChEBI" id="CHEBI:29105"/>
    </ligand>
</feature>
<accession>A0A2C9L833</accession>
<dbReference type="Proteomes" id="UP000076420">
    <property type="component" value="Unassembled WGS sequence"/>
</dbReference>
<dbReference type="GO" id="GO:0005740">
    <property type="term" value="C:mitochondrial envelope"/>
    <property type="evidence" value="ECO:0007669"/>
    <property type="project" value="InterPro"/>
</dbReference>
<evidence type="ECO:0000313" key="7">
    <source>
        <dbReference type="Proteomes" id="UP001165740"/>
    </source>
</evidence>
<protein>
    <submittedName>
        <fullName evidence="8">Cytochrome c oxidase subunit 5B, mitochondrial-like</fullName>
    </submittedName>
</protein>
<dbReference type="FunFam" id="2.60.11.10:FF:000004">
    <property type="entry name" value="Cytochrome c oxidase subunit 5B"/>
    <property type="match status" value="1"/>
</dbReference>
<dbReference type="VEuPathDB" id="VectorBase:BGLB027965"/>
<dbReference type="AlphaFoldDB" id="A0A2C9L833"/>
<evidence type="ECO:0000256" key="3">
    <source>
        <dbReference type="PIRSR" id="PIRSR602124-1"/>
    </source>
</evidence>
<dbReference type="PANTHER" id="PTHR10122">
    <property type="entry name" value="CYTOCHROME C OXIDASE SUBUNIT 5B, MITOCHONDRIAL"/>
    <property type="match status" value="1"/>
</dbReference>
<evidence type="ECO:0000313" key="8">
    <source>
        <dbReference type="RefSeq" id="XP_013073088.1"/>
    </source>
</evidence>
<sequence>MAVSLWRTTTCILKRSVSLASVRYGHGPPSKQVDIHKGKVLSDEVGLPDSLGHSVGIERYELLANQAGDDDPFEMKVVKRAKGTFEEPTIIKSVNNKRMIGCICEEDALTINWMYVHKGEPKRCECGYWFKLEELHPKTYE</sequence>
<dbReference type="CDD" id="cd00924">
    <property type="entry name" value="Cyt_c_Oxidase_Vb"/>
    <property type="match status" value="1"/>
</dbReference>
<keyword evidence="2 3" id="KW-0862">Zinc</keyword>
<dbReference type="Proteomes" id="UP001165740">
    <property type="component" value="Chromosome 5"/>
</dbReference>
<dbReference type="KEGG" id="bgt:106059921"/>
<evidence type="ECO:0000256" key="4">
    <source>
        <dbReference type="PIRSR" id="PIRSR602124-3"/>
    </source>
</evidence>
<feature type="binding site" evidence="3">
    <location>
        <position position="124"/>
    </location>
    <ligand>
        <name>Zn(2+)</name>
        <dbReference type="ChEBI" id="CHEBI:29105"/>
    </ligand>
</feature>
<dbReference type="Gene3D" id="2.60.11.10">
    <property type="entry name" value="Cytochrome c oxidase, subunit Vb"/>
    <property type="match status" value="1"/>
</dbReference>
<evidence type="ECO:0000313" key="5">
    <source>
        <dbReference type="EnsemblMetazoa" id="BGLB027965-PA"/>
    </source>
</evidence>
<dbReference type="InterPro" id="IPR036972">
    <property type="entry name" value="Cyt_c_oxidase_su5b_sf"/>
</dbReference>
<dbReference type="OMA" id="NDDPFGM"/>
<organism evidence="5 6">
    <name type="scientific">Biomphalaria glabrata</name>
    <name type="common">Bloodfluke planorb</name>
    <name type="synonym">Freshwater snail</name>
    <dbReference type="NCBI Taxonomy" id="6526"/>
    <lineage>
        <taxon>Eukaryota</taxon>
        <taxon>Metazoa</taxon>
        <taxon>Spiralia</taxon>
        <taxon>Lophotrochozoa</taxon>
        <taxon>Mollusca</taxon>
        <taxon>Gastropoda</taxon>
        <taxon>Heterobranchia</taxon>
        <taxon>Euthyneura</taxon>
        <taxon>Panpulmonata</taxon>
        <taxon>Hygrophila</taxon>
        <taxon>Lymnaeoidea</taxon>
        <taxon>Planorbidae</taxon>
        <taxon>Biomphalaria</taxon>
    </lineage>
</organism>
<dbReference type="GeneID" id="106059921"/>
<evidence type="ECO:0000256" key="2">
    <source>
        <dbReference type="ARBA" id="ARBA00022833"/>
    </source>
</evidence>
<dbReference type="SUPFAM" id="SSF57802">
    <property type="entry name" value="Rubredoxin-like"/>
    <property type="match status" value="1"/>
</dbReference>
<reference evidence="5" key="1">
    <citation type="submission" date="2020-05" db="UniProtKB">
        <authorList>
            <consortium name="EnsemblMetazoa"/>
        </authorList>
    </citation>
    <scope>IDENTIFICATION</scope>
    <source>
        <strain evidence="5">BB02</strain>
    </source>
</reference>
<dbReference type="OrthoDB" id="10249250at2759"/>
<reference evidence="8" key="2">
    <citation type="submission" date="2025-04" db="UniProtKB">
        <authorList>
            <consortium name="RefSeq"/>
        </authorList>
    </citation>
    <scope>IDENTIFICATION</scope>
</reference>
<dbReference type="PROSITE" id="PS51359">
    <property type="entry name" value="COX5B_2"/>
    <property type="match status" value="1"/>
</dbReference>
<gene>
    <name evidence="5" type="primary">106059921</name>
    <name evidence="8" type="synonym">LOC106059921</name>
</gene>
<dbReference type="Pfam" id="PF01215">
    <property type="entry name" value="COX5B"/>
    <property type="match status" value="1"/>
</dbReference>
<dbReference type="RefSeq" id="XP_013073088.1">
    <property type="nucleotide sequence ID" value="XM_013217634.2"/>
</dbReference>
<dbReference type="STRING" id="6526.A0A2C9L833"/>
<name>A0A2C9L833_BIOGL</name>
<keyword evidence="1 3" id="KW-0479">Metal-binding</keyword>